<dbReference type="Proteomes" id="UP001287286">
    <property type="component" value="Unassembled WGS sequence"/>
</dbReference>
<proteinExistence type="predicted"/>
<sequence>MPPNAIQRRARQYPSHEIRRGSRPIRSPRREGKAPPSLLVPRATTSADDERLQPNQVLGLAAPTSDSESLGLTGGGLEPRGGDKSPPPLSDYKKIDCSAYATSRSLEGIFFESLTKNIEYFASTTKTKVTVPPNKCFQVGCWEDVGVWWCNDVRTPPLWMLSSDRQDRMAKCGRREDN</sequence>
<accession>A0ABR0BQH2</accession>
<dbReference type="EMBL" id="JAWRVI010000042">
    <property type="protein sequence ID" value="KAK4086285.1"/>
    <property type="molecule type" value="Genomic_DNA"/>
</dbReference>
<feature type="region of interest" description="Disordered" evidence="1">
    <location>
        <begin position="1"/>
        <end position="90"/>
    </location>
</feature>
<comment type="caution">
    <text evidence="2">The sequence shown here is derived from an EMBL/GenBank/DDBJ whole genome shotgun (WGS) entry which is preliminary data.</text>
</comment>
<evidence type="ECO:0000313" key="2">
    <source>
        <dbReference type="EMBL" id="KAK4086285.1"/>
    </source>
</evidence>
<organism evidence="2 3">
    <name type="scientific">Purpureocillium lilacinum</name>
    <name type="common">Paecilomyces lilacinus</name>
    <dbReference type="NCBI Taxonomy" id="33203"/>
    <lineage>
        <taxon>Eukaryota</taxon>
        <taxon>Fungi</taxon>
        <taxon>Dikarya</taxon>
        <taxon>Ascomycota</taxon>
        <taxon>Pezizomycotina</taxon>
        <taxon>Sordariomycetes</taxon>
        <taxon>Hypocreomycetidae</taxon>
        <taxon>Hypocreales</taxon>
        <taxon>Ophiocordycipitaceae</taxon>
        <taxon>Purpureocillium</taxon>
    </lineage>
</organism>
<gene>
    <name evidence="2" type="ORF">Purlil1_9370</name>
</gene>
<evidence type="ECO:0000313" key="3">
    <source>
        <dbReference type="Proteomes" id="UP001287286"/>
    </source>
</evidence>
<protein>
    <submittedName>
        <fullName evidence="2">Uncharacterized protein</fullName>
    </submittedName>
</protein>
<reference evidence="2 3" key="1">
    <citation type="journal article" date="2024" name="Microbiol. Resour. Announc.">
        <title>Genome annotations for the ascomycete fungi Trichoderma harzianum, Trichoderma aggressivum, and Purpureocillium lilacinum.</title>
        <authorList>
            <person name="Beijen E.P.W."/>
            <person name="Ohm R.A."/>
        </authorList>
    </citation>
    <scope>NUCLEOTIDE SEQUENCE [LARGE SCALE GENOMIC DNA]</scope>
    <source>
        <strain evidence="2 3">CBS 150709</strain>
    </source>
</reference>
<name>A0ABR0BQH2_PURLI</name>
<keyword evidence="3" id="KW-1185">Reference proteome</keyword>
<evidence type="ECO:0000256" key="1">
    <source>
        <dbReference type="SAM" id="MobiDB-lite"/>
    </source>
</evidence>